<reference evidence="2" key="1">
    <citation type="submission" date="2021-02" db="EMBL/GenBank/DDBJ databases">
        <authorList>
            <person name="Steward A R."/>
        </authorList>
    </citation>
    <scope>NUCLEOTIDE SEQUENCE</scope>
</reference>
<dbReference type="EMBL" id="CAJOBZ010000005">
    <property type="protein sequence ID" value="CAF4791216.1"/>
    <property type="molecule type" value="Genomic_DNA"/>
</dbReference>
<dbReference type="OrthoDB" id="7395641at2759"/>
<name>A0A821NUK0_9NEOP</name>
<organism evidence="2 3">
    <name type="scientific">Pieris macdunnoughi</name>
    <dbReference type="NCBI Taxonomy" id="345717"/>
    <lineage>
        <taxon>Eukaryota</taxon>
        <taxon>Metazoa</taxon>
        <taxon>Ecdysozoa</taxon>
        <taxon>Arthropoda</taxon>
        <taxon>Hexapoda</taxon>
        <taxon>Insecta</taxon>
        <taxon>Pterygota</taxon>
        <taxon>Neoptera</taxon>
        <taxon>Endopterygota</taxon>
        <taxon>Lepidoptera</taxon>
        <taxon>Glossata</taxon>
        <taxon>Ditrysia</taxon>
        <taxon>Papilionoidea</taxon>
        <taxon>Pieridae</taxon>
        <taxon>Pierinae</taxon>
        <taxon>Pieris</taxon>
    </lineage>
</organism>
<proteinExistence type="predicted"/>
<evidence type="ECO:0000313" key="3">
    <source>
        <dbReference type="Proteomes" id="UP000663880"/>
    </source>
</evidence>
<keyword evidence="1" id="KW-0175">Coiled coil</keyword>
<gene>
    <name evidence="2" type="ORF">PMACD_LOCUS2908</name>
</gene>
<dbReference type="AlphaFoldDB" id="A0A821NUK0"/>
<dbReference type="Proteomes" id="UP000663880">
    <property type="component" value="Unassembled WGS sequence"/>
</dbReference>
<feature type="coiled-coil region" evidence="1">
    <location>
        <begin position="10"/>
        <end position="44"/>
    </location>
</feature>
<evidence type="ECO:0000256" key="1">
    <source>
        <dbReference type="SAM" id="Coils"/>
    </source>
</evidence>
<protein>
    <recommendedName>
        <fullName evidence="4">Endonuclease-reverse transcriptase</fullName>
    </recommendedName>
</protein>
<keyword evidence="3" id="KW-1185">Reference proteome</keyword>
<sequence>MEERAILPVMKYIKEKLKSLIEENKALKEEVHTLKTKVQFLEKQSKINNIIIIHGIHESENNYTELLELILEKINIVSKNANIDKFNKKQISNVRRLVQKNIRNSRPILITLTLAWRKVELLRNRKMFPKNIYATEDYPKEVLIKRKELKIQLKEEISNGKLAYIRYDKPIVKDKQIEKENGHCLPHLLTLLKTQARMRVKLHQ</sequence>
<evidence type="ECO:0000313" key="2">
    <source>
        <dbReference type="EMBL" id="CAF4791216.1"/>
    </source>
</evidence>
<evidence type="ECO:0008006" key="4">
    <source>
        <dbReference type="Google" id="ProtNLM"/>
    </source>
</evidence>
<comment type="caution">
    <text evidence="2">The sequence shown here is derived from an EMBL/GenBank/DDBJ whole genome shotgun (WGS) entry which is preliminary data.</text>
</comment>
<accession>A0A821NUK0</accession>